<dbReference type="EMBL" id="CP011213">
    <property type="protein sequence ID" value="AKM81837.1"/>
    <property type="molecule type" value="Genomic_DNA"/>
</dbReference>
<evidence type="ECO:0000259" key="3">
    <source>
        <dbReference type="Pfam" id="PF00294"/>
    </source>
</evidence>
<evidence type="ECO:0000256" key="1">
    <source>
        <dbReference type="ARBA" id="ARBA00022679"/>
    </source>
</evidence>
<organism evidence="4 5">
    <name type="scientific">Berkelbacteria bacterium GW2011_GWE1_39_12</name>
    <dbReference type="NCBI Taxonomy" id="1618337"/>
    <lineage>
        <taxon>Bacteria</taxon>
        <taxon>Candidatus Berkelbacteria</taxon>
    </lineage>
</organism>
<evidence type="ECO:0000256" key="2">
    <source>
        <dbReference type="ARBA" id="ARBA00022777"/>
    </source>
</evidence>
<dbReference type="PANTHER" id="PTHR10584">
    <property type="entry name" value="SUGAR KINASE"/>
    <property type="match status" value="1"/>
</dbReference>
<dbReference type="Gene3D" id="3.40.1190.20">
    <property type="match status" value="1"/>
</dbReference>
<protein>
    <submittedName>
        <fullName evidence="4">Sugar kinase</fullName>
    </submittedName>
</protein>
<dbReference type="AlphaFoldDB" id="A0A0G4B4B9"/>
<accession>A0A0G4B4B9</accession>
<dbReference type="GO" id="GO:0016301">
    <property type="term" value="F:kinase activity"/>
    <property type="evidence" value="ECO:0007669"/>
    <property type="project" value="UniProtKB-KW"/>
</dbReference>
<evidence type="ECO:0000313" key="4">
    <source>
        <dbReference type="EMBL" id="AKM81837.1"/>
    </source>
</evidence>
<dbReference type="PANTHER" id="PTHR10584:SF166">
    <property type="entry name" value="RIBOKINASE"/>
    <property type="match status" value="1"/>
</dbReference>
<reference evidence="4 5" key="1">
    <citation type="journal article" date="2015" name="Nature">
        <title>rRNA introns, odd ribosomes, and small enigmatic genomes across a large radiation of phyla.</title>
        <authorList>
            <person name="Brown C.T."/>
            <person name="Hug L.A."/>
            <person name="Thomas B.C."/>
            <person name="Sharon I."/>
            <person name="Castelle C.J."/>
            <person name="Singh A."/>
            <person name="Wilkins M.J."/>
            <person name="Williams K.H."/>
            <person name="Banfield J.F."/>
        </authorList>
    </citation>
    <scope>NUCLEOTIDE SEQUENCE [LARGE SCALE GENOMIC DNA]</scope>
</reference>
<dbReference type="Pfam" id="PF00294">
    <property type="entry name" value="PfkB"/>
    <property type="match status" value="1"/>
</dbReference>
<keyword evidence="1" id="KW-0808">Transferase</keyword>
<dbReference type="STRING" id="1618337.UT28_C0001G0018"/>
<dbReference type="InterPro" id="IPR011611">
    <property type="entry name" value="PfkB_dom"/>
</dbReference>
<keyword evidence="2 4" id="KW-0418">Kinase</keyword>
<sequence>MRLKKRLAVLGHACLDITPRIIGQVPRHGKLSIVEPPIWSAGGVVSNTGLAAAKIGIGTTLVCKIGQDLFGDQLRGLYAYKPNVECCIIDSMDPTSFSIVLVPAKGDRSFLHCPGCNDTFTADDVPYALLTGIDHVHFGYLPIMKALYSDDGRDAVIMLSRLKSMGKTISMDMVQVDPRSETAKQDWEKILRKVLPFVDIFTPSFGEMVSIMPCFARYDTGHHGWGMMANKFLEWGCGAVMLKLGTKGLYLRTAKDSVIGDSDDWLEREIISIPFKEETFGSANGSGDVSIAGFLTAMLQGLSPELCLQFANGASSCSVEALDPLSAVRSWDEIWARIGNGWPLLSDATPGYSNRSELAGVFHGSEDPKCGPLKD</sequence>
<name>A0A0G4B4B9_9BACT</name>
<dbReference type="GO" id="GO:0005829">
    <property type="term" value="C:cytosol"/>
    <property type="evidence" value="ECO:0007669"/>
    <property type="project" value="TreeGrafter"/>
</dbReference>
<dbReference type="InterPro" id="IPR029056">
    <property type="entry name" value="Ribokinase-like"/>
</dbReference>
<feature type="domain" description="Carbohydrate kinase PfkB" evidence="3">
    <location>
        <begin position="37"/>
        <end position="321"/>
    </location>
</feature>
<dbReference type="Proteomes" id="UP000035648">
    <property type="component" value="Chromosome"/>
</dbReference>
<evidence type="ECO:0000313" key="5">
    <source>
        <dbReference type="Proteomes" id="UP000035648"/>
    </source>
</evidence>
<proteinExistence type="predicted"/>
<gene>
    <name evidence="4" type="ORF">UT28_C0001G0018</name>
</gene>
<dbReference type="KEGG" id="bbgw:UT28_C0001G0018"/>
<dbReference type="SUPFAM" id="SSF53613">
    <property type="entry name" value="Ribokinase-like"/>
    <property type="match status" value="1"/>
</dbReference>